<feature type="transmembrane region" description="Helical" evidence="1">
    <location>
        <begin position="884"/>
        <end position="904"/>
    </location>
</feature>
<reference evidence="2 3" key="1">
    <citation type="submission" date="2019-07" db="EMBL/GenBank/DDBJ databases">
        <authorList>
            <person name="Kim J."/>
        </authorList>
    </citation>
    <scope>NUCLEOTIDE SEQUENCE [LARGE SCALE GENOMIC DNA]</scope>
    <source>
        <strain evidence="2 3">JC52</strain>
    </source>
</reference>
<evidence type="ECO:0000313" key="2">
    <source>
        <dbReference type="EMBL" id="TVY09544.1"/>
    </source>
</evidence>
<feature type="transmembrane region" description="Helical" evidence="1">
    <location>
        <begin position="910"/>
        <end position="931"/>
    </location>
</feature>
<dbReference type="Pfam" id="PF00873">
    <property type="entry name" value="ACR_tran"/>
    <property type="match status" value="1"/>
</dbReference>
<dbReference type="OrthoDB" id="9757876at2"/>
<dbReference type="Gene3D" id="3.30.70.1430">
    <property type="entry name" value="Multidrug efflux transporter AcrB pore domain"/>
    <property type="match status" value="2"/>
</dbReference>
<name>A0A559KBN9_9BACL</name>
<dbReference type="InterPro" id="IPR027463">
    <property type="entry name" value="AcrB_DN_DC_subdom"/>
</dbReference>
<organism evidence="2 3">
    <name type="scientific">Paenibacillus cremeus</name>
    <dbReference type="NCBI Taxonomy" id="2163881"/>
    <lineage>
        <taxon>Bacteria</taxon>
        <taxon>Bacillati</taxon>
        <taxon>Bacillota</taxon>
        <taxon>Bacilli</taxon>
        <taxon>Bacillales</taxon>
        <taxon>Paenibacillaceae</taxon>
        <taxon>Paenibacillus</taxon>
    </lineage>
</organism>
<dbReference type="GO" id="GO:0042910">
    <property type="term" value="F:xenobiotic transmembrane transporter activity"/>
    <property type="evidence" value="ECO:0007669"/>
    <property type="project" value="TreeGrafter"/>
</dbReference>
<dbReference type="Gene3D" id="3.30.70.1320">
    <property type="entry name" value="Multidrug efflux transporter AcrB pore domain like"/>
    <property type="match status" value="1"/>
</dbReference>
<dbReference type="Gene3D" id="1.20.1640.10">
    <property type="entry name" value="Multidrug efflux transporter AcrB transmembrane domain"/>
    <property type="match status" value="2"/>
</dbReference>
<evidence type="ECO:0000256" key="1">
    <source>
        <dbReference type="SAM" id="Phobius"/>
    </source>
</evidence>
<keyword evidence="1" id="KW-0472">Membrane</keyword>
<gene>
    <name evidence="2" type="ORF">FPZ49_12440</name>
</gene>
<sequence length="1041" mass="113151">MNKLTQFSMKNIMAVIIIVLLLFGGGAYSATSLKVESFPDISFPVVLVNTQYLAPPKDVLEDVTKPLEKAVAGLEGLKNLTSTSSDNFSTIVLELEQDKKPDDVKKDVESLIANVKLPLSSEKPKVQTLGFASQPVYYLSVYGTNGMSQQELDKVYKDVILPGFTAMKGVDHIDSIGNQEAVLTLKMDANVINAYNLTPAQLSQSIKAAIASSPAGSVDFNGNTQMVRVKSDLNTIYNLENMKISTPKGDTLLLKQAAKVEAITEATFMSRLNGLPAIGVHLYKTKNANAVEFGADADKLMAGWKTEFPNIVFHTVYNAAKDIKGSIDGMIKEGGLGALLASVMILLFLRNVRMTIIVLVSIPLSIMITLLVMAPLGITLNIMTLGGMAIAVGRVVDDSIVVIENIYSQLVKAHDRDESVIRLATAQVASAITSSTITTVGVFTPITFVSGVLGEVFRPFAITLVVALLSSLIVALTVIPMLAKLMVLRSKNIKMHDENEVGKVAMSYKKALLWSLNNRKKTVFLSILLFFGTIAGTVPFLATSFMPESESDKMMQFTIKMPRETTIETMNEKVKELEATMRESKDPVGQPTFDYVESLIGYNGTEQNGITDRIAYRSMFFASASQASNAKQVVKDFKEKLLYLLPKGSEVEGMLLSGGGPPASNYDFSYMLKGDDLNSLKEGAELIKAKMRENPKLLEIKDSLSESKTEVEVAVDQNKARLYGLSSAQIMDALHSWLAEDNIGDLKFDNTLFKTKIMLDPSFKNSVDKIGKFTITTPTGVKLNLNEIAKVQQIDAPVAITREKQEQYVSVTAKIDSPDKGGISKTLTDSLKTVELPSGVRTEVKGVTDDIQRSFNQMFIAMIASIFIVFLVMVLAFGNASAPFSILFSLPLAAIGGLLGLLVTHESINITSLIGFLMLIGVVVTNAIVLVDRVQQLREAGHSVRDALIEAGLTRLRPIIMTAGATIIALMPLALGLSKGTLISKGLAVVVIGGLTTSTLLTLVIVPIMYEMIEGFKRRISRRFNKKDHVMLDVKAIGTEQ</sequence>
<dbReference type="RefSeq" id="WP_144847069.1">
    <property type="nucleotide sequence ID" value="NZ_VNJI01000013.1"/>
</dbReference>
<comment type="caution">
    <text evidence="2">The sequence shown here is derived from an EMBL/GenBank/DDBJ whole genome shotgun (WGS) entry which is preliminary data.</text>
</comment>
<protein>
    <submittedName>
        <fullName evidence="2">Efflux RND transporter permease subunit</fullName>
    </submittedName>
</protein>
<accession>A0A559KBN9</accession>
<feature type="transmembrane region" description="Helical" evidence="1">
    <location>
        <begin position="356"/>
        <end position="378"/>
    </location>
</feature>
<dbReference type="PANTHER" id="PTHR32063:SF0">
    <property type="entry name" value="SWARMING MOTILITY PROTEIN SWRC"/>
    <property type="match status" value="1"/>
</dbReference>
<keyword evidence="3" id="KW-1185">Reference proteome</keyword>
<dbReference type="SUPFAM" id="SSF82714">
    <property type="entry name" value="Multidrug efflux transporter AcrB TolC docking domain, DN and DC subdomains"/>
    <property type="match status" value="2"/>
</dbReference>
<dbReference type="PANTHER" id="PTHR32063">
    <property type="match status" value="1"/>
</dbReference>
<feature type="transmembrane region" description="Helical" evidence="1">
    <location>
        <begin position="858"/>
        <end position="877"/>
    </location>
</feature>
<keyword evidence="1" id="KW-1133">Transmembrane helix</keyword>
<feature type="transmembrane region" description="Helical" evidence="1">
    <location>
        <begin position="523"/>
        <end position="546"/>
    </location>
</feature>
<dbReference type="Proteomes" id="UP000317036">
    <property type="component" value="Unassembled WGS sequence"/>
</dbReference>
<proteinExistence type="predicted"/>
<feature type="transmembrane region" description="Helical" evidence="1">
    <location>
        <begin position="952"/>
        <end position="975"/>
    </location>
</feature>
<dbReference type="SUPFAM" id="SSF82866">
    <property type="entry name" value="Multidrug efflux transporter AcrB transmembrane domain"/>
    <property type="match status" value="2"/>
</dbReference>
<keyword evidence="1" id="KW-0812">Transmembrane</keyword>
<dbReference type="InterPro" id="IPR001036">
    <property type="entry name" value="Acrflvin-R"/>
</dbReference>
<dbReference type="PRINTS" id="PR00702">
    <property type="entry name" value="ACRIFLAVINRP"/>
</dbReference>
<dbReference type="EMBL" id="VNJI01000013">
    <property type="protein sequence ID" value="TVY09544.1"/>
    <property type="molecule type" value="Genomic_DNA"/>
</dbReference>
<feature type="transmembrane region" description="Helical" evidence="1">
    <location>
        <begin position="987"/>
        <end position="1013"/>
    </location>
</feature>
<dbReference type="SUPFAM" id="SSF82693">
    <property type="entry name" value="Multidrug efflux transporter AcrB pore domain, PN1, PN2, PC1 and PC2 subdomains"/>
    <property type="match status" value="2"/>
</dbReference>
<dbReference type="GO" id="GO:0005886">
    <property type="term" value="C:plasma membrane"/>
    <property type="evidence" value="ECO:0007669"/>
    <property type="project" value="TreeGrafter"/>
</dbReference>
<dbReference type="Gene3D" id="3.30.2090.10">
    <property type="entry name" value="Multidrug efflux transporter AcrB TolC docking domain, DN and DC subdomains"/>
    <property type="match status" value="2"/>
</dbReference>
<dbReference type="AlphaFoldDB" id="A0A559KBN9"/>
<feature type="transmembrane region" description="Helical" evidence="1">
    <location>
        <begin position="460"/>
        <end position="483"/>
    </location>
</feature>
<dbReference type="Gene3D" id="3.30.70.1440">
    <property type="entry name" value="Multidrug efflux transporter AcrB pore domain"/>
    <property type="match status" value="1"/>
</dbReference>
<evidence type="ECO:0000313" key="3">
    <source>
        <dbReference type="Proteomes" id="UP000317036"/>
    </source>
</evidence>